<sequence length="120" mass="13598">MGGSHIGANLAWTFWESLGERGMLKQLFRITGNNAAKNISMVASIEQRYHGINITWPQEECFHQCACHVLNLVAKNFSAHMGQLTNEDYAFFDDYLEFHLAPIANSKDEEAPTPKEIRGR</sequence>
<dbReference type="Proteomes" id="UP000765509">
    <property type="component" value="Unassembled WGS sequence"/>
</dbReference>
<protein>
    <recommendedName>
        <fullName evidence="3">DUF659 domain-containing protein</fullName>
    </recommendedName>
</protein>
<gene>
    <name evidence="1" type="ORF">O181_090404</name>
</gene>
<keyword evidence="2" id="KW-1185">Reference proteome</keyword>
<dbReference type="OrthoDB" id="3259198at2759"/>
<organism evidence="1 2">
    <name type="scientific">Austropuccinia psidii MF-1</name>
    <dbReference type="NCBI Taxonomy" id="1389203"/>
    <lineage>
        <taxon>Eukaryota</taxon>
        <taxon>Fungi</taxon>
        <taxon>Dikarya</taxon>
        <taxon>Basidiomycota</taxon>
        <taxon>Pucciniomycotina</taxon>
        <taxon>Pucciniomycetes</taxon>
        <taxon>Pucciniales</taxon>
        <taxon>Sphaerophragmiaceae</taxon>
        <taxon>Austropuccinia</taxon>
    </lineage>
</organism>
<comment type="caution">
    <text evidence="1">The sequence shown here is derived from an EMBL/GenBank/DDBJ whole genome shotgun (WGS) entry which is preliminary data.</text>
</comment>
<evidence type="ECO:0000313" key="1">
    <source>
        <dbReference type="EMBL" id="MBW0550689.1"/>
    </source>
</evidence>
<evidence type="ECO:0008006" key="3">
    <source>
        <dbReference type="Google" id="ProtNLM"/>
    </source>
</evidence>
<accession>A0A9Q3IVJ2</accession>
<evidence type="ECO:0000313" key="2">
    <source>
        <dbReference type="Proteomes" id="UP000765509"/>
    </source>
</evidence>
<reference evidence="1" key="1">
    <citation type="submission" date="2021-03" db="EMBL/GenBank/DDBJ databases">
        <title>Draft genome sequence of rust myrtle Austropuccinia psidii MF-1, a brazilian biotype.</title>
        <authorList>
            <person name="Quecine M.C."/>
            <person name="Pachon D.M.R."/>
            <person name="Bonatelli M.L."/>
            <person name="Correr F.H."/>
            <person name="Franceschini L.M."/>
            <person name="Leite T.F."/>
            <person name="Margarido G.R.A."/>
            <person name="Almeida C.A."/>
            <person name="Ferrarezi J.A."/>
            <person name="Labate C.A."/>
        </authorList>
    </citation>
    <scope>NUCLEOTIDE SEQUENCE</scope>
    <source>
        <strain evidence="1">MF-1</strain>
    </source>
</reference>
<dbReference type="AlphaFoldDB" id="A0A9Q3IVJ2"/>
<name>A0A9Q3IVJ2_9BASI</name>
<dbReference type="EMBL" id="AVOT02056333">
    <property type="protein sequence ID" value="MBW0550689.1"/>
    <property type="molecule type" value="Genomic_DNA"/>
</dbReference>
<proteinExistence type="predicted"/>